<dbReference type="InterPro" id="IPR025286">
    <property type="entry name" value="MOFRL_assoc_dom"/>
</dbReference>
<feature type="domain" description="MOFRL-associated" evidence="2">
    <location>
        <begin position="21"/>
        <end position="251"/>
    </location>
</feature>
<dbReference type="InterPro" id="IPR007835">
    <property type="entry name" value="MOFRL"/>
</dbReference>
<protein>
    <submittedName>
        <fullName evidence="3">DUF4147 domain-containing protein</fullName>
    </submittedName>
</protein>
<evidence type="ECO:0000313" key="3">
    <source>
        <dbReference type="EMBL" id="HGW91037.1"/>
    </source>
</evidence>
<comment type="caution">
    <text evidence="3">The sequence shown here is derived from an EMBL/GenBank/DDBJ whole genome shotgun (WGS) entry which is preliminary data.</text>
</comment>
<dbReference type="InterPro" id="IPR037035">
    <property type="entry name" value="GK-like_C_sf"/>
</dbReference>
<dbReference type="GO" id="GO:0008887">
    <property type="term" value="F:glycerate kinase activity"/>
    <property type="evidence" value="ECO:0007669"/>
    <property type="project" value="InterPro"/>
</dbReference>
<dbReference type="GO" id="GO:0005737">
    <property type="term" value="C:cytoplasm"/>
    <property type="evidence" value="ECO:0007669"/>
    <property type="project" value="TreeGrafter"/>
</dbReference>
<dbReference type="InterPro" id="IPR038614">
    <property type="entry name" value="GK_N_sf"/>
</dbReference>
<dbReference type="Gene3D" id="3.40.50.10180">
    <property type="entry name" value="Glycerate kinase, MOFRL-like N-terminal domain"/>
    <property type="match status" value="1"/>
</dbReference>
<evidence type="ECO:0000259" key="1">
    <source>
        <dbReference type="Pfam" id="PF05161"/>
    </source>
</evidence>
<proteinExistence type="predicted"/>
<gene>
    <name evidence="3" type="ORF">ENV67_00665</name>
</gene>
<evidence type="ECO:0000259" key="2">
    <source>
        <dbReference type="Pfam" id="PF13660"/>
    </source>
</evidence>
<dbReference type="PANTHER" id="PTHR12227:SF0">
    <property type="entry name" value="GLYCERATE KINASE"/>
    <property type="match status" value="1"/>
</dbReference>
<dbReference type="Gene3D" id="3.40.1480.10">
    <property type="entry name" value="MOFRL domain"/>
    <property type="match status" value="1"/>
</dbReference>
<dbReference type="InterPro" id="IPR039760">
    <property type="entry name" value="MOFRL_protein"/>
</dbReference>
<organism evidence="3">
    <name type="scientific">candidate division WOR-3 bacterium</name>
    <dbReference type="NCBI Taxonomy" id="2052148"/>
    <lineage>
        <taxon>Bacteria</taxon>
        <taxon>Bacteria division WOR-3</taxon>
    </lineage>
</organism>
<dbReference type="EMBL" id="DTHG01000007">
    <property type="protein sequence ID" value="HGW91037.1"/>
    <property type="molecule type" value="Genomic_DNA"/>
</dbReference>
<dbReference type="Pfam" id="PF05161">
    <property type="entry name" value="MOFRL"/>
    <property type="match status" value="1"/>
</dbReference>
<feature type="domain" description="MOFRL" evidence="1">
    <location>
        <begin position="322"/>
        <end position="426"/>
    </location>
</feature>
<reference evidence="3" key="1">
    <citation type="journal article" date="2020" name="mSystems">
        <title>Genome- and Community-Level Interaction Insights into Carbon Utilization and Element Cycling Functions of Hydrothermarchaeota in Hydrothermal Sediment.</title>
        <authorList>
            <person name="Zhou Z."/>
            <person name="Liu Y."/>
            <person name="Xu W."/>
            <person name="Pan J."/>
            <person name="Luo Z.H."/>
            <person name="Li M."/>
        </authorList>
    </citation>
    <scope>NUCLEOTIDE SEQUENCE [LARGE SCALE GENOMIC DNA]</scope>
    <source>
        <strain evidence="3">SpSt-780</strain>
    </source>
</reference>
<name>A0A7C4U695_UNCW3</name>
<dbReference type="Pfam" id="PF13660">
    <property type="entry name" value="DUF4147"/>
    <property type="match status" value="1"/>
</dbReference>
<sequence length="433" mass="48026">MHIIKNVEVIKGKKEREFVIQLLEKGLEFSKPENAIKRAVSLKDDYLYVNDEIFNIKNKNIFVIGFGKAADGMAKVLQGILKNRIKKGIIISPYVSSVKGFEVFKSSHPYPNKNSVIGTKRIISLLKTLGKDDIIIYLVSGGGSASLVMPKEGIRLKDKIKITKMLIESGADIFEINMVRKLLSDVKGGKLLRYSPESEIINIIISDVVGDRIDVISSGPTVTDNTDLIESFGVLKKYNILEDFPQIRKYLKETKIDTKSIRLRNHVILRNIDVLKEIKKIANIPSLILSSRMEGKPEEVGRFLSGICKDVFYNGVPLNKPCLILSGGETTVNIEGKKGKGGTNQELCLHFLLNISKDIKFVFSSIDTDGKDGSSEFAGGIVDEESLNILKVEDIKKGILNHDAQSLLASSNDLILTGFTGTNVNDIQILYVR</sequence>
<dbReference type="AlphaFoldDB" id="A0A7C4U695"/>
<accession>A0A7C4U695</accession>
<dbReference type="PANTHER" id="PTHR12227">
    <property type="entry name" value="GLYCERATE KINASE"/>
    <property type="match status" value="1"/>
</dbReference>
<dbReference type="SUPFAM" id="SSF82544">
    <property type="entry name" value="GckA/TtuD-like"/>
    <property type="match status" value="1"/>
</dbReference>